<dbReference type="InterPro" id="IPR036344">
    <property type="entry name" value="FIP_sf"/>
</dbReference>
<dbReference type="InterPro" id="IPR053742">
    <property type="entry name" value="Fungal_ImmunoLectin_sf"/>
</dbReference>
<comment type="caution">
    <text evidence="1">The sequence shown here is derived from an EMBL/GenBank/DDBJ whole genome shotgun (WGS) entry which is preliminary data.</text>
</comment>
<dbReference type="GO" id="GO:0002682">
    <property type="term" value="P:regulation of immune system process"/>
    <property type="evidence" value="ECO:0007669"/>
    <property type="project" value="InterPro"/>
</dbReference>
<dbReference type="Proteomes" id="UP000777438">
    <property type="component" value="Unassembled WGS sequence"/>
</dbReference>
<keyword evidence="2" id="KW-1185">Reference proteome</keyword>
<dbReference type="Pfam" id="PF09259">
    <property type="entry name" value="Fve"/>
    <property type="match status" value="1"/>
</dbReference>
<dbReference type="OrthoDB" id="10261027at2759"/>
<dbReference type="Gene3D" id="2.60.40.1790">
    <property type="entry name" value="Fungal immunomodulatory protein Fve"/>
    <property type="match status" value="1"/>
</dbReference>
<organism evidence="1 2">
    <name type="scientific">Thelonectria olida</name>
    <dbReference type="NCBI Taxonomy" id="1576542"/>
    <lineage>
        <taxon>Eukaryota</taxon>
        <taxon>Fungi</taxon>
        <taxon>Dikarya</taxon>
        <taxon>Ascomycota</taxon>
        <taxon>Pezizomycotina</taxon>
        <taxon>Sordariomycetes</taxon>
        <taxon>Hypocreomycetidae</taxon>
        <taxon>Hypocreales</taxon>
        <taxon>Nectriaceae</taxon>
        <taxon>Thelonectria</taxon>
    </lineage>
</organism>
<reference evidence="1 2" key="1">
    <citation type="journal article" date="2021" name="Nat. Commun.">
        <title>Genetic determinants of endophytism in the Arabidopsis root mycobiome.</title>
        <authorList>
            <person name="Mesny F."/>
            <person name="Miyauchi S."/>
            <person name="Thiergart T."/>
            <person name="Pickel B."/>
            <person name="Atanasova L."/>
            <person name="Karlsson M."/>
            <person name="Huettel B."/>
            <person name="Barry K.W."/>
            <person name="Haridas S."/>
            <person name="Chen C."/>
            <person name="Bauer D."/>
            <person name="Andreopoulos W."/>
            <person name="Pangilinan J."/>
            <person name="LaButti K."/>
            <person name="Riley R."/>
            <person name="Lipzen A."/>
            <person name="Clum A."/>
            <person name="Drula E."/>
            <person name="Henrissat B."/>
            <person name="Kohler A."/>
            <person name="Grigoriev I.V."/>
            <person name="Martin F.M."/>
            <person name="Hacquard S."/>
        </authorList>
    </citation>
    <scope>NUCLEOTIDE SEQUENCE [LARGE SCALE GENOMIC DNA]</scope>
    <source>
        <strain evidence="1 2">MPI-CAGE-CH-0241</strain>
    </source>
</reference>
<dbReference type="GO" id="GO:0030246">
    <property type="term" value="F:carbohydrate binding"/>
    <property type="evidence" value="ECO:0007669"/>
    <property type="project" value="InterPro"/>
</dbReference>
<accession>A0A9P8VYZ4</accession>
<sequence length="110" mass="12532">MAETTVLQLASTYKKVSFDYTPQWGRGNPNTYVDNVTFPRVLTDKVYKYRIVKGSQDLGVRDSYAVASDGSQKVNFLEYNKGYGIADTTTIKIYIVDPDTNNQYLIAQWK</sequence>
<gene>
    <name evidence="1" type="ORF">B0T10DRAFT_495056</name>
</gene>
<evidence type="ECO:0008006" key="3">
    <source>
        <dbReference type="Google" id="ProtNLM"/>
    </source>
</evidence>
<dbReference type="InterPro" id="IPR015339">
    <property type="entry name" value="Immunomodulatory_FIP-Fve_fun"/>
</dbReference>
<dbReference type="AlphaFoldDB" id="A0A9P8VYZ4"/>
<name>A0A9P8VYZ4_9HYPO</name>
<dbReference type="EMBL" id="JAGPYM010000025">
    <property type="protein sequence ID" value="KAH6880633.1"/>
    <property type="molecule type" value="Genomic_DNA"/>
</dbReference>
<evidence type="ECO:0000313" key="1">
    <source>
        <dbReference type="EMBL" id="KAH6880633.1"/>
    </source>
</evidence>
<protein>
    <recommendedName>
        <fullName evidence="3">Immunomodulatory protein</fullName>
    </recommendedName>
</protein>
<evidence type="ECO:0000313" key="2">
    <source>
        <dbReference type="Proteomes" id="UP000777438"/>
    </source>
</evidence>
<proteinExistence type="predicted"/>
<dbReference type="SUPFAM" id="SSF101542">
    <property type="entry name" value="Fungal immunomodulatory protein, FIP"/>
    <property type="match status" value="1"/>
</dbReference>